<dbReference type="Proteomes" id="UP001196413">
    <property type="component" value="Unassembled WGS sequence"/>
</dbReference>
<dbReference type="AlphaFoldDB" id="A0AAD5N291"/>
<evidence type="ECO:0000313" key="1">
    <source>
        <dbReference type="EMBL" id="KAJ1358339.1"/>
    </source>
</evidence>
<evidence type="ECO:0000313" key="2">
    <source>
        <dbReference type="Proteomes" id="UP001196413"/>
    </source>
</evidence>
<protein>
    <submittedName>
        <fullName evidence="1">Uncharacterized protein</fullName>
    </submittedName>
</protein>
<comment type="caution">
    <text evidence="1">The sequence shown here is derived from an EMBL/GenBank/DDBJ whole genome shotgun (WGS) entry which is preliminary data.</text>
</comment>
<sequence length="86" mass="9926">MEFFEIYLSVSFPAVYAHKKVVHQNRIFMCPFEGCDRPGYKYKQVPQPTSPSPTNTLRDANTFIESCSDGLIAETTEQLYLFLVRL</sequence>
<proteinExistence type="predicted"/>
<keyword evidence="2" id="KW-1185">Reference proteome</keyword>
<dbReference type="EMBL" id="JAHQIW010003366">
    <property type="protein sequence ID" value="KAJ1358339.1"/>
    <property type="molecule type" value="Genomic_DNA"/>
</dbReference>
<name>A0AAD5N291_PARTN</name>
<gene>
    <name evidence="1" type="ORF">KIN20_016748</name>
</gene>
<accession>A0AAD5N291</accession>
<organism evidence="1 2">
    <name type="scientific">Parelaphostrongylus tenuis</name>
    <name type="common">Meningeal worm</name>
    <dbReference type="NCBI Taxonomy" id="148309"/>
    <lineage>
        <taxon>Eukaryota</taxon>
        <taxon>Metazoa</taxon>
        <taxon>Ecdysozoa</taxon>
        <taxon>Nematoda</taxon>
        <taxon>Chromadorea</taxon>
        <taxon>Rhabditida</taxon>
        <taxon>Rhabditina</taxon>
        <taxon>Rhabditomorpha</taxon>
        <taxon>Strongyloidea</taxon>
        <taxon>Metastrongylidae</taxon>
        <taxon>Parelaphostrongylus</taxon>
    </lineage>
</organism>
<reference evidence="1" key="1">
    <citation type="submission" date="2021-06" db="EMBL/GenBank/DDBJ databases">
        <title>Parelaphostrongylus tenuis whole genome reference sequence.</title>
        <authorList>
            <person name="Garwood T.J."/>
            <person name="Larsen P.A."/>
            <person name="Fountain-Jones N.M."/>
            <person name="Garbe J.R."/>
            <person name="Macchietto M.G."/>
            <person name="Kania S.A."/>
            <person name="Gerhold R.W."/>
            <person name="Richards J.E."/>
            <person name="Wolf T.M."/>
        </authorList>
    </citation>
    <scope>NUCLEOTIDE SEQUENCE</scope>
    <source>
        <strain evidence="1">MNPRO001-30</strain>
        <tissue evidence="1">Meninges</tissue>
    </source>
</reference>